<feature type="coiled-coil region" evidence="6">
    <location>
        <begin position="279"/>
        <end position="349"/>
    </location>
</feature>
<dbReference type="PANTHER" id="PTHR43547">
    <property type="entry name" value="TWO-COMPONENT HISTIDINE KINASE"/>
    <property type="match status" value="1"/>
</dbReference>
<evidence type="ECO:0000259" key="9">
    <source>
        <dbReference type="PROSITE" id="PS50109"/>
    </source>
</evidence>
<feature type="domain" description="Histidine kinase" evidence="9">
    <location>
        <begin position="410"/>
        <end position="630"/>
    </location>
</feature>
<feature type="chain" id="PRO_5046880039" description="histidine kinase" evidence="8">
    <location>
        <begin position="24"/>
        <end position="811"/>
    </location>
</feature>
<keyword evidence="8" id="KW-0732">Signal</keyword>
<evidence type="ECO:0000256" key="3">
    <source>
        <dbReference type="ARBA" id="ARBA00022553"/>
    </source>
</evidence>
<dbReference type="SUPFAM" id="SSF47384">
    <property type="entry name" value="Homodimeric domain of signal transducing histidine kinase"/>
    <property type="match status" value="1"/>
</dbReference>
<keyword evidence="3 4" id="KW-0597">Phosphoprotein</keyword>
<dbReference type="CDD" id="cd00082">
    <property type="entry name" value="HisKA"/>
    <property type="match status" value="1"/>
</dbReference>
<dbReference type="InterPro" id="IPR036097">
    <property type="entry name" value="HisK_dim/P_sf"/>
</dbReference>
<evidence type="ECO:0000313" key="12">
    <source>
        <dbReference type="Proteomes" id="UP001062165"/>
    </source>
</evidence>
<name>A0ABY6CZT0_9BACT</name>
<feature type="repeat" description="TPR" evidence="5">
    <location>
        <begin position="127"/>
        <end position="160"/>
    </location>
</feature>
<accession>A0ABY6CZT0</accession>
<dbReference type="PRINTS" id="PR00344">
    <property type="entry name" value="BCTRLSENSOR"/>
</dbReference>
<comment type="catalytic activity">
    <reaction evidence="1">
        <text>ATP + protein L-histidine = ADP + protein N-phospho-L-histidine.</text>
        <dbReference type="EC" id="2.7.13.3"/>
    </reaction>
</comment>
<keyword evidence="5" id="KW-0802">TPR repeat</keyword>
<dbReference type="InterPro" id="IPR011990">
    <property type="entry name" value="TPR-like_helical_dom_sf"/>
</dbReference>
<dbReference type="Pfam" id="PF13424">
    <property type="entry name" value="TPR_12"/>
    <property type="match status" value="2"/>
</dbReference>
<dbReference type="Proteomes" id="UP001062165">
    <property type="component" value="Chromosome"/>
</dbReference>
<dbReference type="Gene3D" id="1.10.287.130">
    <property type="match status" value="1"/>
</dbReference>
<feature type="domain" description="Response regulatory" evidence="10">
    <location>
        <begin position="679"/>
        <end position="794"/>
    </location>
</feature>
<evidence type="ECO:0000259" key="10">
    <source>
        <dbReference type="PROSITE" id="PS50110"/>
    </source>
</evidence>
<proteinExistence type="predicted"/>
<dbReference type="SMART" id="SM00387">
    <property type="entry name" value="HATPase_c"/>
    <property type="match status" value="1"/>
</dbReference>
<dbReference type="InterPro" id="IPR004358">
    <property type="entry name" value="Sig_transdc_His_kin-like_C"/>
</dbReference>
<dbReference type="Pfam" id="PF00512">
    <property type="entry name" value="HisKA"/>
    <property type="match status" value="1"/>
</dbReference>
<feature type="repeat" description="TPR" evidence="5">
    <location>
        <begin position="87"/>
        <end position="120"/>
    </location>
</feature>
<dbReference type="SMART" id="SM00028">
    <property type="entry name" value="TPR"/>
    <property type="match status" value="5"/>
</dbReference>
<dbReference type="SMART" id="SM00448">
    <property type="entry name" value="REC"/>
    <property type="match status" value="1"/>
</dbReference>
<evidence type="ECO:0000256" key="5">
    <source>
        <dbReference type="PROSITE-ProRule" id="PRU00339"/>
    </source>
</evidence>
<dbReference type="PROSITE" id="PS50109">
    <property type="entry name" value="HIS_KIN"/>
    <property type="match status" value="1"/>
</dbReference>
<evidence type="ECO:0000313" key="11">
    <source>
        <dbReference type="EMBL" id="UXX79424.1"/>
    </source>
</evidence>
<protein>
    <recommendedName>
        <fullName evidence="2">histidine kinase</fullName>
        <ecNumber evidence="2">2.7.13.3</ecNumber>
    </recommendedName>
</protein>
<evidence type="ECO:0000256" key="1">
    <source>
        <dbReference type="ARBA" id="ARBA00000085"/>
    </source>
</evidence>
<evidence type="ECO:0000256" key="7">
    <source>
        <dbReference type="SAM" id="Phobius"/>
    </source>
</evidence>
<evidence type="ECO:0000256" key="4">
    <source>
        <dbReference type="PROSITE-ProRule" id="PRU00169"/>
    </source>
</evidence>
<feature type="modified residue" description="4-aspartylphosphate" evidence="4">
    <location>
        <position position="727"/>
    </location>
</feature>
<evidence type="ECO:0000256" key="8">
    <source>
        <dbReference type="SAM" id="SignalP"/>
    </source>
</evidence>
<dbReference type="InterPro" id="IPR005467">
    <property type="entry name" value="His_kinase_dom"/>
</dbReference>
<dbReference type="EMBL" id="CP106735">
    <property type="protein sequence ID" value="UXX79424.1"/>
    <property type="molecule type" value="Genomic_DNA"/>
</dbReference>
<dbReference type="PANTHER" id="PTHR43547:SF2">
    <property type="entry name" value="HYBRID SIGNAL TRANSDUCTION HISTIDINE KINASE C"/>
    <property type="match status" value="1"/>
</dbReference>
<dbReference type="CDD" id="cd00075">
    <property type="entry name" value="HATPase"/>
    <property type="match status" value="1"/>
</dbReference>
<dbReference type="InterPro" id="IPR011006">
    <property type="entry name" value="CheY-like_superfamily"/>
</dbReference>
<evidence type="ECO:0000256" key="6">
    <source>
        <dbReference type="SAM" id="Coils"/>
    </source>
</evidence>
<dbReference type="SUPFAM" id="SSF48452">
    <property type="entry name" value="TPR-like"/>
    <property type="match status" value="1"/>
</dbReference>
<dbReference type="InterPro" id="IPR019734">
    <property type="entry name" value="TPR_rpt"/>
</dbReference>
<keyword evidence="7" id="KW-1133">Transmembrane helix</keyword>
<dbReference type="RefSeq" id="WP_263051167.1">
    <property type="nucleotide sequence ID" value="NZ_CP106735.1"/>
</dbReference>
<dbReference type="Gene3D" id="3.40.50.2300">
    <property type="match status" value="1"/>
</dbReference>
<feature type="repeat" description="TPR" evidence="5">
    <location>
        <begin position="247"/>
        <end position="280"/>
    </location>
</feature>
<keyword evidence="12" id="KW-1185">Reference proteome</keyword>
<dbReference type="Pfam" id="PF02518">
    <property type="entry name" value="HATPase_c"/>
    <property type="match status" value="1"/>
</dbReference>
<dbReference type="SUPFAM" id="SSF52172">
    <property type="entry name" value="CheY-like"/>
    <property type="match status" value="1"/>
</dbReference>
<keyword evidence="7" id="KW-0812">Transmembrane</keyword>
<gene>
    <name evidence="11" type="ORF">N7E81_18895</name>
</gene>
<dbReference type="EC" id="2.7.13.3" evidence="2"/>
<dbReference type="SUPFAM" id="SSF55874">
    <property type="entry name" value="ATPase domain of HSP90 chaperone/DNA topoisomerase II/histidine kinase"/>
    <property type="match status" value="1"/>
</dbReference>
<organism evidence="11 12">
    <name type="scientific">Reichenbachiella carrageenanivorans</name>
    <dbReference type="NCBI Taxonomy" id="2979869"/>
    <lineage>
        <taxon>Bacteria</taxon>
        <taxon>Pseudomonadati</taxon>
        <taxon>Bacteroidota</taxon>
        <taxon>Cytophagia</taxon>
        <taxon>Cytophagales</taxon>
        <taxon>Reichenbachiellaceae</taxon>
        <taxon>Reichenbachiella</taxon>
    </lineage>
</organism>
<dbReference type="InterPro" id="IPR003661">
    <property type="entry name" value="HisK_dim/P_dom"/>
</dbReference>
<feature type="signal peptide" evidence="8">
    <location>
        <begin position="1"/>
        <end position="23"/>
    </location>
</feature>
<evidence type="ECO:0000256" key="2">
    <source>
        <dbReference type="ARBA" id="ARBA00012438"/>
    </source>
</evidence>
<feature type="transmembrane region" description="Helical" evidence="7">
    <location>
        <begin position="358"/>
        <end position="377"/>
    </location>
</feature>
<dbReference type="InterPro" id="IPR003594">
    <property type="entry name" value="HATPase_dom"/>
</dbReference>
<keyword evidence="6" id="KW-0175">Coiled coil</keyword>
<sequence>MKKSQVVICWISMLCLWASTLMASTEQSQKSIDSLKDSLGISTGIERAEILAQLSWQYRNVNSDSALYFGQQAYALSQKVNYESGVIKSLNFQGIAYRNKSDYTNAFKYFVEALKAAEEAKNLEQIGYSNINIGNIYIYQTNYEGALEYFEKALSPANQLNNQNMLAYIYLNLGRTYSRMDEYEKAEFNYLKTRDIRRALEDNDGLATIAVDLAELTKRQGDLQSALGYFHESINAIHKVKNKGALAFSLYNIGVIYRQLGQLDSAEYYSQESLKVAQANNLKNDIRKIHENLSDIAEDRGNYEKALHYFKLNQQDEDSIFNEQNTRTIESLKSQYEAEKKEVETLFLREIVDRQQTIIILASTASVLLLVIAIIIYKRAVERRRLNLQISAQAKKLEELDFAKSRFFANISHDLRSPLSMILGNYEQIKKDNETYLTKDSKESLEVANKNAQRLLYLTDEINELTKLEEGKINLKLKDVPVNAYIASLVSMFKSSAEFKSIKLSYESSLPDNVAISIDPNQFEKIIFNLITNALKHTQKGDTVCVKAETEAELLKIHIIDTGEGIPESSLPYLFDRYYQSPKNKFHVYEGLGIGLSLAKELIEVHQGEISVKSTVGKGSDFTLSMPFSTLATQSSQIPATSDYIQTKNKLWSELWEKTYYTDLTSQVASSTPNENKPHVLLVDDHPEVRAFIAKLITQDYEVTEAENGIMALKILEKQSIDLVITDLMMPWMDGFELLEKIQGNEAWKTIPVLVVSARNTADDQLQVLTRGINNILQKPFQPGRYSSPNEKLAFAKRALEQRKQQHHAHQ</sequence>
<dbReference type="InterPro" id="IPR001789">
    <property type="entry name" value="Sig_transdc_resp-reg_receiver"/>
</dbReference>
<dbReference type="Gene3D" id="1.25.40.10">
    <property type="entry name" value="Tetratricopeptide repeat domain"/>
    <property type="match status" value="2"/>
</dbReference>
<dbReference type="Gene3D" id="3.30.565.10">
    <property type="entry name" value="Histidine kinase-like ATPase, C-terminal domain"/>
    <property type="match status" value="1"/>
</dbReference>
<dbReference type="Pfam" id="PF00072">
    <property type="entry name" value="Response_reg"/>
    <property type="match status" value="1"/>
</dbReference>
<reference evidence="11" key="1">
    <citation type="submission" date="2022-10" db="EMBL/GenBank/DDBJ databases">
        <title>Comparative genomics and taxonomic characterization of three novel marine species of genus Reichenbachiella exhibiting antioxidant and polysaccharide degradation activities.</title>
        <authorList>
            <person name="Muhammad N."/>
            <person name="Lee Y.-J."/>
            <person name="Ko J."/>
            <person name="Kim S.-G."/>
        </authorList>
    </citation>
    <scope>NUCLEOTIDE SEQUENCE</scope>
    <source>
        <strain evidence="11">Wsw4-B4</strain>
    </source>
</reference>
<dbReference type="InterPro" id="IPR036890">
    <property type="entry name" value="HATPase_C_sf"/>
</dbReference>
<keyword evidence="7" id="KW-0472">Membrane</keyword>
<dbReference type="PROSITE" id="PS50110">
    <property type="entry name" value="RESPONSE_REGULATORY"/>
    <property type="match status" value="1"/>
</dbReference>
<dbReference type="SMART" id="SM00388">
    <property type="entry name" value="HisKA"/>
    <property type="match status" value="1"/>
</dbReference>
<dbReference type="PROSITE" id="PS50005">
    <property type="entry name" value="TPR"/>
    <property type="match status" value="3"/>
</dbReference>